<evidence type="ECO:0000256" key="1">
    <source>
        <dbReference type="SAM" id="MobiDB-lite"/>
    </source>
</evidence>
<evidence type="ECO:0000313" key="2">
    <source>
        <dbReference type="EMBL" id="KRX02584.1"/>
    </source>
</evidence>
<feature type="compositionally biased region" description="Polar residues" evidence="1">
    <location>
        <begin position="394"/>
        <end position="403"/>
    </location>
</feature>
<gene>
    <name evidence="2" type="ORF">PPERSA_11924</name>
</gene>
<name>A0A0V0QKF9_PSEPJ</name>
<comment type="caution">
    <text evidence="2">The sequence shown here is derived from an EMBL/GenBank/DDBJ whole genome shotgun (WGS) entry which is preliminary data.</text>
</comment>
<protein>
    <submittedName>
        <fullName evidence="2">Uncharacterized protein</fullName>
    </submittedName>
</protein>
<feature type="compositionally biased region" description="Polar residues" evidence="1">
    <location>
        <begin position="354"/>
        <end position="367"/>
    </location>
</feature>
<evidence type="ECO:0000313" key="3">
    <source>
        <dbReference type="Proteomes" id="UP000054937"/>
    </source>
</evidence>
<dbReference type="EMBL" id="LDAU01000154">
    <property type="protein sequence ID" value="KRX02584.1"/>
    <property type="molecule type" value="Genomic_DNA"/>
</dbReference>
<proteinExistence type="predicted"/>
<sequence>MIQNSNIMGSSKQIPKMFNQMSASKQNNNLMGQSKRVLQQKSNNLMNASKQNNSNLKMKLSRNSSNSLQIALPNNQQPQNYVISMLKKKKETIPSSFTGFKLTFISKNNSFQNKIQEEIEIVKDKLELIQILNEPQIKSSFSINKQDYLKLNKNSSKYMANSCQSARSKNHVNKEKKAIQEPSIKSQKVYFDIKDNDIKIAKQKGYESQKQKPKFVNTRKNQENFKNEEFSQNHEFFNQSNLSLNKSNALFLENQNKRNFVQTNQYNEMINQEIKEDKQNNSNKNFPKINTKLNSMNDLYITINTLDDNQTITEHFNSKKGILSINKNKKKSFNYLIDKNQQNNDESELEQEKIASSQEINSKQKGGNNQNIFQFTNQTTPQQQNSNKSDSNRRINYSSSFKNQHNDKNTDIQLNEGNATFQTPENYIYKNYLDNVQINQLQQNKNKDISKNIISLDNSEDFNFDQMENVSNNFHNNTNSGNNLYFEMPQSHNNLFQINTFN</sequence>
<feature type="region of interest" description="Disordered" evidence="1">
    <location>
        <begin position="343"/>
        <end position="411"/>
    </location>
</feature>
<accession>A0A0V0QKF9</accession>
<dbReference type="Proteomes" id="UP000054937">
    <property type="component" value="Unassembled WGS sequence"/>
</dbReference>
<keyword evidence="3" id="KW-1185">Reference proteome</keyword>
<organism evidence="2 3">
    <name type="scientific">Pseudocohnilembus persalinus</name>
    <name type="common">Ciliate</name>
    <dbReference type="NCBI Taxonomy" id="266149"/>
    <lineage>
        <taxon>Eukaryota</taxon>
        <taxon>Sar</taxon>
        <taxon>Alveolata</taxon>
        <taxon>Ciliophora</taxon>
        <taxon>Intramacronucleata</taxon>
        <taxon>Oligohymenophorea</taxon>
        <taxon>Scuticociliatia</taxon>
        <taxon>Philasterida</taxon>
        <taxon>Pseudocohnilembidae</taxon>
        <taxon>Pseudocohnilembus</taxon>
    </lineage>
</organism>
<feature type="compositionally biased region" description="Low complexity" evidence="1">
    <location>
        <begin position="368"/>
        <end position="387"/>
    </location>
</feature>
<dbReference type="InParanoid" id="A0A0V0QKF9"/>
<reference evidence="2 3" key="1">
    <citation type="journal article" date="2015" name="Sci. Rep.">
        <title>Genome of the facultative scuticociliatosis pathogen Pseudocohnilembus persalinus provides insight into its virulence through horizontal gene transfer.</title>
        <authorList>
            <person name="Xiong J."/>
            <person name="Wang G."/>
            <person name="Cheng J."/>
            <person name="Tian M."/>
            <person name="Pan X."/>
            <person name="Warren A."/>
            <person name="Jiang C."/>
            <person name="Yuan D."/>
            <person name="Miao W."/>
        </authorList>
    </citation>
    <scope>NUCLEOTIDE SEQUENCE [LARGE SCALE GENOMIC DNA]</scope>
    <source>
        <strain evidence="2">36N120E</strain>
    </source>
</reference>
<dbReference type="AlphaFoldDB" id="A0A0V0QKF9"/>